<dbReference type="Proteomes" id="UP001233999">
    <property type="component" value="Unassembled WGS sequence"/>
</dbReference>
<feature type="non-terminal residue" evidence="1">
    <location>
        <position position="119"/>
    </location>
</feature>
<protein>
    <submittedName>
        <fullName evidence="1">Uncharacterized protein</fullName>
    </submittedName>
</protein>
<keyword evidence="2" id="KW-1185">Reference proteome</keyword>
<comment type="caution">
    <text evidence="1">The sequence shown here is derived from an EMBL/GenBank/DDBJ whole genome shotgun (WGS) entry which is preliminary data.</text>
</comment>
<proteinExistence type="predicted"/>
<gene>
    <name evidence="1" type="ORF">L9F63_013069</name>
</gene>
<dbReference type="AlphaFoldDB" id="A0AAD8EM38"/>
<organism evidence="1 2">
    <name type="scientific">Diploptera punctata</name>
    <name type="common">Pacific beetle cockroach</name>
    <dbReference type="NCBI Taxonomy" id="6984"/>
    <lineage>
        <taxon>Eukaryota</taxon>
        <taxon>Metazoa</taxon>
        <taxon>Ecdysozoa</taxon>
        <taxon>Arthropoda</taxon>
        <taxon>Hexapoda</taxon>
        <taxon>Insecta</taxon>
        <taxon>Pterygota</taxon>
        <taxon>Neoptera</taxon>
        <taxon>Polyneoptera</taxon>
        <taxon>Dictyoptera</taxon>
        <taxon>Blattodea</taxon>
        <taxon>Blaberoidea</taxon>
        <taxon>Blaberidae</taxon>
        <taxon>Diplopterinae</taxon>
        <taxon>Diploptera</taxon>
    </lineage>
</organism>
<dbReference type="EMBL" id="JASPKZ010002317">
    <property type="protein sequence ID" value="KAJ9595750.1"/>
    <property type="molecule type" value="Genomic_DNA"/>
</dbReference>
<accession>A0AAD8EM38</accession>
<reference evidence="1" key="1">
    <citation type="journal article" date="2023" name="IScience">
        <title>Live-bearing cockroach genome reveals convergent evolutionary mechanisms linked to viviparity in insects and beyond.</title>
        <authorList>
            <person name="Fouks B."/>
            <person name="Harrison M.C."/>
            <person name="Mikhailova A.A."/>
            <person name="Marchal E."/>
            <person name="English S."/>
            <person name="Carruthers M."/>
            <person name="Jennings E.C."/>
            <person name="Chiamaka E.L."/>
            <person name="Frigard R.A."/>
            <person name="Pippel M."/>
            <person name="Attardo G.M."/>
            <person name="Benoit J.B."/>
            <person name="Bornberg-Bauer E."/>
            <person name="Tobe S.S."/>
        </authorList>
    </citation>
    <scope>NUCLEOTIDE SEQUENCE</scope>
    <source>
        <strain evidence="1">Stay&amp;Tobe</strain>
    </source>
</reference>
<reference evidence="1" key="2">
    <citation type="submission" date="2023-05" db="EMBL/GenBank/DDBJ databases">
        <authorList>
            <person name="Fouks B."/>
        </authorList>
    </citation>
    <scope>NUCLEOTIDE SEQUENCE</scope>
    <source>
        <strain evidence="1">Stay&amp;Tobe</strain>
        <tissue evidence="1">Testes</tissue>
    </source>
</reference>
<sequence length="119" mass="14043">VMNIPILTYVCKGPVTKLIFLLHHLRILCSIYPFYSLRRDEDENKRKLRYYYRSHYIAMPRRTLEPWLVSTDMFRSKSARVPVGITTNDTLTPGGGSDMTTNRKTYRLKAMLEMEVPHF</sequence>
<name>A0AAD8EM38_DIPPU</name>
<evidence type="ECO:0000313" key="1">
    <source>
        <dbReference type="EMBL" id="KAJ9595750.1"/>
    </source>
</evidence>
<evidence type="ECO:0000313" key="2">
    <source>
        <dbReference type="Proteomes" id="UP001233999"/>
    </source>
</evidence>
<feature type="non-terminal residue" evidence="1">
    <location>
        <position position="1"/>
    </location>
</feature>